<protein>
    <recommendedName>
        <fullName evidence="1">DDE-1 domain-containing protein</fullName>
    </recommendedName>
</protein>
<dbReference type="AlphaFoldDB" id="A0AAN9B7H7"/>
<proteinExistence type="predicted"/>
<accession>A0AAN9B7H7</accession>
<dbReference type="Proteomes" id="UP001374579">
    <property type="component" value="Unassembled WGS sequence"/>
</dbReference>
<feature type="domain" description="DDE-1" evidence="1">
    <location>
        <begin position="1"/>
        <end position="68"/>
    </location>
</feature>
<sequence length="186" mass="20957">MDQGVIKNLKTLYRKELIEMTLNHIEKGLLETNATACDVSSTINVLDAIMFVSRSWRAVKPSTVSKCFKKCGFIRPGRPPLCLMECDTEDPKDFSLPEEIVNGEVFNGIDDNIVCVELGELTEELPTSNIFVLRNFPMRCSDNRPLRIIGHNSVSPKSGRLTGVDCMSKYQISQQAQQCQMHKQCQ</sequence>
<organism evidence="2 3">
    <name type="scientific">Littorina saxatilis</name>
    <dbReference type="NCBI Taxonomy" id="31220"/>
    <lineage>
        <taxon>Eukaryota</taxon>
        <taxon>Metazoa</taxon>
        <taxon>Spiralia</taxon>
        <taxon>Lophotrochozoa</taxon>
        <taxon>Mollusca</taxon>
        <taxon>Gastropoda</taxon>
        <taxon>Caenogastropoda</taxon>
        <taxon>Littorinimorpha</taxon>
        <taxon>Littorinoidea</taxon>
        <taxon>Littorinidae</taxon>
        <taxon>Littorina</taxon>
    </lineage>
</organism>
<dbReference type="Pfam" id="PF03184">
    <property type="entry name" value="DDE_1"/>
    <property type="match status" value="1"/>
</dbReference>
<comment type="caution">
    <text evidence="2">The sequence shown here is derived from an EMBL/GenBank/DDBJ whole genome shotgun (WGS) entry which is preliminary data.</text>
</comment>
<evidence type="ECO:0000313" key="2">
    <source>
        <dbReference type="EMBL" id="KAK7099324.1"/>
    </source>
</evidence>
<dbReference type="InterPro" id="IPR004875">
    <property type="entry name" value="DDE_SF_endonuclease_dom"/>
</dbReference>
<dbReference type="GO" id="GO:0003676">
    <property type="term" value="F:nucleic acid binding"/>
    <property type="evidence" value="ECO:0007669"/>
    <property type="project" value="InterPro"/>
</dbReference>
<dbReference type="EMBL" id="JBAMIC010000012">
    <property type="protein sequence ID" value="KAK7099324.1"/>
    <property type="molecule type" value="Genomic_DNA"/>
</dbReference>
<evidence type="ECO:0000259" key="1">
    <source>
        <dbReference type="Pfam" id="PF03184"/>
    </source>
</evidence>
<name>A0AAN9B7H7_9CAEN</name>
<evidence type="ECO:0000313" key="3">
    <source>
        <dbReference type="Proteomes" id="UP001374579"/>
    </source>
</evidence>
<keyword evidence="3" id="KW-1185">Reference proteome</keyword>
<gene>
    <name evidence="2" type="ORF">V1264_003475</name>
</gene>
<reference evidence="2 3" key="1">
    <citation type="submission" date="2024-02" db="EMBL/GenBank/DDBJ databases">
        <title>Chromosome-scale genome assembly of the rough periwinkle Littorina saxatilis.</title>
        <authorList>
            <person name="De Jode A."/>
            <person name="Faria R."/>
            <person name="Formenti G."/>
            <person name="Sims Y."/>
            <person name="Smith T.P."/>
            <person name="Tracey A."/>
            <person name="Wood J.M.D."/>
            <person name="Zagrodzka Z.B."/>
            <person name="Johannesson K."/>
            <person name="Butlin R.K."/>
            <person name="Leder E.H."/>
        </authorList>
    </citation>
    <scope>NUCLEOTIDE SEQUENCE [LARGE SCALE GENOMIC DNA]</scope>
    <source>
        <strain evidence="2">Snail1</strain>
        <tissue evidence="2">Muscle</tissue>
    </source>
</reference>